<evidence type="ECO:0000256" key="2">
    <source>
        <dbReference type="ARBA" id="ARBA00004279"/>
    </source>
</evidence>
<evidence type="ECO:0000256" key="7">
    <source>
        <dbReference type="ARBA" id="ARBA00022443"/>
    </source>
</evidence>
<feature type="domain" description="SH3" evidence="22">
    <location>
        <begin position="722"/>
        <end position="780"/>
    </location>
</feature>
<dbReference type="SMART" id="SM00102">
    <property type="entry name" value="ADF"/>
    <property type="match status" value="1"/>
</dbReference>
<evidence type="ECO:0000256" key="1">
    <source>
        <dbReference type="ARBA" id="ARBA00004245"/>
    </source>
</evidence>
<feature type="region of interest" description="Disordered" evidence="21">
    <location>
        <begin position="186"/>
        <end position="205"/>
    </location>
</feature>
<dbReference type="Gene3D" id="3.40.20.10">
    <property type="entry name" value="Severin"/>
    <property type="match status" value="1"/>
</dbReference>
<feature type="region of interest" description="Disordered" evidence="21">
    <location>
        <begin position="218"/>
        <end position="323"/>
    </location>
</feature>
<evidence type="ECO:0000256" key="8">
    <source>
        <dbReference type="ARBA" id="ARBA00022473"/>
    </source>
</evidence>
<dbReference type="PRINTS" id="PR00452">
    <property type="entry name" value="SH3DOMAIN"/>
</dbReference>
<feature type="compositionally biased region" description="Acidic residues" evidence="21">
    <location>
        <begin position="627"/>
        <end position="638"/>
    </location>
</feature>
<dbReference type="GO" id="GO:0014069">
    <property type="term" value="C:postsynaptic density"/>
    <property type="evidence" value="ECO:0007669"/>
    <property type="project" value="TreeGrafter"/>
</dbReference>
<feature type="compositionally biased region" description="Acidic residues" evidence="21">
    <location>
        <begin position="549"/>
        <end position="558"/>
    </location>
</feature>
<dbReference type="Pfam" id="PF00241">
    <property type="entry name" value="Cofilin_ADF"/>
    <property type="match status" value="1"/>
</dbReference>
<dbReference type="GO" id="GO:0030864">
    <property type="term" value="C:cortical actin cytoskeleton"/>
    <property type="evidence" value="ECO:0007669"/>
    <property type="project" value="TreeGrafter"/>
</dbReference>
<dbReference type="InterPro" id="IPR001452">
    <property type="entry name" value="SH3_domain"/>
</dbReference>
<feature type="compositionally biased region" description="Polar residues" evidence="21">
    <location>
        <begin position="339"/>
        <end position="349"/>
    </location>
</feature>
<evidence type="ECO:0000256" key="3">
    <source>
        <dbReference type="ARBA" id="ARBA00004282"/>
    </source>
</evidence>
<feature type="compositionally biased region" description="Polar residues" evidence="21">
    <location>
        <begin position="367"/>
        <end position="380"/>
    </location>
</feature>
<dbReference type="Proteomes" id="UP000265080">
    <property type="component" value="Chromosome 5"/>
</dbReference>
<dbReference type="FunFam" id="3.40.20.10:FF:000032">
    <property type="entry name" value="Drebrin 1"/>
    <property type="match status" value="1"/>
</dbReference>
<dbReference type="GO" id="GO:0098974">
    <property type="term" value="P:postsynaptic actin cytoskeleton organization"/>
    <property type="evidence" value="ECO:0007669"/>
    <property type="project" value="TreeGrafter"/>
</dbReference>
<evidence type="ECO:0000256" key="19">
    <source>
        <dbReference type="ARBA" id="ARBA00076970"/>
    </source>
</evidence>
<dbReference type="CDD" id="cd11960">
    <property type="entry name" value="SH3_Abp1_eu"/>
    <property type="match status" value="1"/>
</dbReference>
<evidence type="ECO:0000256" key="15">
    <source>
        <dbReference type="ARBA" id="ARBA00023203"/>
    </source>
</evidence>
<dbReference type="Gene3D" id="2.30.30.40">
    <property type="entry name" value="SH3 Domains"/>
    <property type="match status" value="1"/>
</dbReference>
<evidence type="ECO:0000256" key="12">
    <source>
        <dbReference type="ARBA" id="ARBA00022949"/>
    </source>
</evidence>
<dbReference type="STRING" id="161767.ENSAPEP00000025650"/>
<dbReference type="Pfam" id="PF00018">
    <property type="entry name" value="SH3_1"/>
    <property type="match status" value="1"/>
</dbReference>
<evidence type="ECO:0000256" key="11">
    <source>
        <dbReference type="ARBA" id="ARBA00022902"/>
    </source>
</evidence>
<dbReference type="GO" id="GO:0030833">
    <property type="term" value="P:regulation of actin filament polymerization"/>
    <property type="evidence" value="ECO:0007669"/>
    <property type="project" value="TreeGrafter"/>
</dbReference>
<evidence type="ECO:0000256" key="5">
    <source>
        <dbReference type="ARBA" id="ARBA00004624"/>
    </source>
</evidence>
<dbReference type="InterPro" id="IPR029006">
    <property type="entry name" value="ADF-H/Gelsolin-like_dom_sf"/>
</dbReference>
<evidence type="ECO:0000259" key="22">
    <source>
        <dbReference type="PROSITE" id="PS50002"/>
    </source>
</evidence>
<evidence type="ECO:0000256" key="4">
    <source>
        <dbReference type="ARBA" id="ARBA00004544"/>
    </source>
</evidence>
<dbReference type="GO" id="GO:0005884">
    <property type="term" value="C:actin filament"/>
    <property type="evidence" value="ECO:0007669"/>
    <property type="project" value="TreeGrafter"/>
</dbReference>
<feature type="compositionally biased region" description="Polar residues" evidence="21">
    <location>
        <begin position="442"/>
        <end position="451"/>
    </location>
</feature>
<evidence type="ECO:0000256" key="6">
    <source>
        <dbReference type="ARBA" id="ARBA00011039"/>
    </source>
</evidence>
<protein>
    <recommendedName>
        <fullName evidence="18">Drebrin</fullName>
    </recommendedName>
    <alternativeName>
        <fullName evidence="19">Developmentally-regulated brain protein</fullName>
    </alternativeName>
</protein>
<evidence type="ECO:0000256" key="13">
    <source>
        <dbReference type="ARBA" id="ARBA00022990"/>
    </source>
</evidence>
<accession>A0A3P8TIN0</accession>
<feature type="compositionally biased region" description="Basic and acidic residues" evidence="21">
    <location>
        <begin position="194"/>
        <end position="205"/>
    </location>
</feature>
<feature type="compositionally biased region" description="Pro residues" evidence="21">
    <location>
        <begin position="385"/>
        <end position="400"/>
    </location>
</feature>
<dbReference type="PANTHER" id="PTHR10829:SF9">
    <property type="entry name" value="ADF-H DOMAIN-CONTAINING PROTEIN"/>
    <property type="match status" value="1"/>
</dbReference>
<feature type="compositionally biased region" description="Basic and acidic residues" evidence="21">
    <location>
        <begin position="609"/>
        <end position="626"/>
    </location>
</feature>
<keyword evidence="10" id="KW-0221">Differentiation</keyword>
<dbReference type="InterPro" id="IPR036028">
    <property type="entry name" value="SH3-like_dom_sf"/>
</dbReference>
<keyword evidence="16" id="KW-0206">Cytoskeleton</keyword>
<dbReference type="SUPFAM" id="SSF55753">
    <property type="entry name" value="Actin depolymerizing proteins"/>
    <property type="match status" value="1"/>
</dbReference>
<comment type="similarity">
    <text evidence="6">Belongs to the ABP1 family.</text>
</comment>
<keyword evidence="8" id="KW-0217">Developmental protein</keyword>
<dbReference type="AlphaFoldDB" id="A0A3P8TIN0"/>
<sequence>MSTPTVNLDTYSLSLLTAKEDILNPRSSTNWALFTYEGVTNKLKLADSGAGGVAELAGKFHISKPQYGLCKVGSTETGAPRIAMIIWVGQNVDDYRRTECASHIPAIRNFFKEAHAFINAEKVEDVTEEKIRAELSKAQAQTPTQWVRRSSRSADKEEIVGTNYRKTNAAMEMRLINRDSFWARAEREEEERKEEDRRRAAEERRRLERERILKERRDAEERDRKMNEKLQMIEEQRRKQAEQEEELRKKEKMRWEQQQREHEEDMRARLRRSESIEKAAEAAALVSQRSMNPREFFRQLSSSSQSPTSPGSSRTGKPFRRYQRSLTDTAFIFSRAEESTASSPRSSPLVSPFSRAPPSPIYRATSPPISSDFCTVTSPQRPRAPMSPPTSPLRPAPPISSLPILPHTNNQAQVEPRPSSPTEPSAPPASPTLLASFSPSLEKNSPPQSHSDALLASIPNIQTQPEDTSFYFEAAQAPTAPLPESPQTNTDLNTANHVHTELVSDIGYKVQAVLVEEDEEEDEEEHEEDRPETQPKPCAVTTELAKMEAEEEEEEEEKEGEKEEQKVQEKKEEEKEKEEKEEKVVEVEELKEEIELVSVEEPVDEVEVKEDGEKNNQSEDSQHPAELEELSETEEETAVTDVELICQEIKQETVILSANGITNGDVTEKQNGIVESLSPADTEFDTSETTVCYNLHDTAEEDELIDYKQQEISENGQEVLAEQQMCVRALYDYQAEDESEISFEPGDIITDVETVDKAWWRGWSKDGRQGLFPANYVETI</sequence>
<feature type="compositionally biased region" description="Low complexity" evidence="21">
    <location>
        <begin position="431"/>
        <end position="441"/>
    </location>
</feature>
<dbReference type="GO" id="GO:0045211">
    <property type="term" value="C:postsynaptic membrane"/>
    <property type="evidence" value="ECO:0007669"/>
    <property type="project" value="TreeGrafter"/>
</dbReference>
<feature type="compositionally biased region" description="Low complexity" evidence="21">
    <location>
        <begin position="298"/>
        <end position="316"/>
    </location>
</feature>
<dbReference type="OMA" id="HFFKEAH"/>
<dbReference type="GO" id="GO:0045773">
    <property type="term" value="P:positive regulation of axon extension"/>
    <property type="evidence" value="ECO:0007669"/>
    <property type="project" value="TreeGrafter"/>
</dbReference>
<dbReference type="GO" id="GO:0070161">
    <property type="term" value="C:anchoring junction"/>
    <property type="evidence" value="ECO:0007669"/>
    <property type="project" value="UniProtKB-SubCell"/>
</dbReference>
<dbReference type="PROSITE" id="PS51263">
    <property type="entry name" value="ADF_H"/>
    <property type="match status" value="1"/>
</dbReference>
<evidence type="ECO:0000256" key="16">
    <source>
        <dbReference type="ARBA" id="ARBA00023212"/>
    </source>
</evidence>
<dbReference type="InterPro" id="IPR002108">
    <property type="entry name" value="ADF-H"/>
</dbReference>
<keyword evidence="25" id="KW-1185">Reference proteome</keyword>
<dbReference type="InterPro" id="IPR035717">
    <property type="entry name" value="Drebrin-like_SH3"/>
</dbReference>
<feature type="region of interest" description="Disordered" evidence="21">
    <location>
        <begin position="335"/>
        <end position="494"/>
    </location>
</feature>
<dbReference type="Ensembl" id="ENSAPET00000026325.1">
    <property type="protein sequence ID" value="ENSAPEP00000025650.1"/>
    <property type="gene ID" value="ENSAPEG00000018272.1"/>
</dbReference>
<dbReference type="GO" id="GO:0048812">
    <property type="term" value="P:neuron projection morphogenesis"/>
    <property type="evidence" value="ECO:0007669"/>
    <property type="project" value="TreeGrafter"/>
</dbReference>
<dbReference type="GeneTree" id="ENSGT00940000166263"/>
<organism evidence="24 25">
    <name type="scientific">Amphiprion percula</name>
    <name type="common">Orange clownfish</name>
    <name type="synonym">Lutjanus percula</name>
    <dbReference type="NCBI Taxonomy" id="161767"/>
    <lineage>
        <taxon>Eukaryota</taxon>
        <taxon>Metazoa</taxon>
        <taxon>Chordata</taxon>
        <taxon>Craniata</taxon>
        <taxon>Vertebrata</taxon>
        <taxon>Euteleostomi</taxon>
        <taxon>Actinopterygii</taxon>
        <taxon>Neopterygii</taxon>
        <taxon>Teleostei</taxon>
        <taxon>Neoteleostei</taxon>
        <taxon>Acanthomorphata</taxon>
        <taxon>Ovalentaria</taxon>
        <taxon>Pomacentridae</taxon>
        <taxon>Amphiprion</taxon>
    </lineage>
</organism>
<comment type="subcellular location">
    <subcellularLocation>
        <location evidence="3">Cell junction</location>
    </subcellularLocation>
    <subcellularLocation>
        <location evidence="2">Cell projection</location>
        <location evidence="2">Dendrite</location>
    </subcellularLocation>
    <subcellularLocation>
        <location evidence="5">Cell projection</location>
        <location evidence="5">Growth cone</location>
    </subcellularLocation>
    <subcellularLocation>
        <location evidence="4">Cytoplasm</location>
        <location evidence="4">Cell cortex</location>
    </subcellularLocation>
    <subcellularLocation>
        <location evidence="1">Cytoplasm</location>
        <location evidence="1">Cytoskeleton</location>
    </subcellularLocation>
</comment>
<feature type="region of interest" description="Disordered" evidence="21">
    <location>
        <begin position="509"/>
        <end position="638"/>
    </location>
</feature>
<dbReference type="SUPFAM" id="SSF50044">
    <property type="entry name" value="SH3-domain"/>
    <property type="match status" value="1"/>
</dbReference>
<name>A0A3P8TIN0_AMPPE</name>
<keyword evidence="11" id="KW-0524">Neurogenesis</keyword>
<dbReference type="GO" id="GO:0030426">
    <property type="term" value="C:growth cone"/>
    <property type="evidence" value="ECO:0007669"/>
    <property type="project" value="UniProtKB-SubCell"/>
</dbReference>
<keyword evidence="15" id="KW-0009">Actin-binding</keyword>
<keyword evidence="12" id="KW-0965">Cell junction</keyword>
<dbReference type="FunFam" id="2.30.30.40:FF:000046">
    <property type="entry name" value="Drebrin-like protein isoform B"/>
    <property type="match status" value="1"/>
</dbReference>
<evidence type="ECO:0000256" key="14">
    <source>
        <dbReference type="ARBA" id="ARBA00023054"/>
    </source>
</evidence>
<reference evidence="24" key="3">
    <citation type="submission" date="2025-09" db="UniProtKB">
        <authorList>
            <consortium name="Ensembl"/>
        </authorList>
    </citation>
    <scope>IDENTIFICATION</scope>
</reference>
<dbReference type="PROSITE" id="PS50002">
    <property type="entry name" value="SH3"/>
    <property type="match status" value="1"/>
</dbReference>
<dbReference type="PANTHER" id="PTHR10829">
    <property type="entry name" value="CORTACTIN AND DREBRIN"/>
    <property type="match status" value="1"/>
</dbReference>
<keyword evidence="7 20" id="KW-0728">SH3 domain</keyword>
<feature type="compositionally biased region" description="Polar residues" evidence="21">
    <location>
        <begin position="485"/>
        <end position="494"/>
    </location>
</feature>
<evidence type="ECO:0000256" key="18">
    <source>
        <dbReference type="ARBA" id="ARBA00073040"/>
    </source>
</evidence>
<dbReference type="GO" id="GO:0030425">
    <property type="term" value="C:dendrite"/>
    <property type="evidence" value="ECO:0007669"/>
    <property type="project" value="UniProtKB-SubCell"/>
</dbReference>
<evidence type="ECO:0000256" key="20">
    <source>
        <dbReference type="PROSITE-ProRule" id="PRU00192"/>
    </source>
</evidence>
<feature type="compositionally biased region" description="Basic and acidic residues" evidence="21">
    <location>
        <begin position="218"/>
        <end position="280"/>
    </location>
</feature>
<keyword evidence="9" id="KW-0963">Cytoplasm</keyword>
<dbReference type="CDD" id="cd11281">
    <property type="entry name" value="ADF_drebrin_like"/>
    <property type="match status" value="1"/>
</dbReference>
<dbReference type="GO" id="GO:0030027">
    <property type="term" value="C:lamellipodium"/>
    <property type="evidence" value="ECO:0007669"/>
    <property type="project" value="TreeGrafter"/>
</dbReference>
<evidence type="ECO:0000259" key="23">
    <source>
        <dbReference type="PROSITE" id="PS51263"/>
    </source>
</evidence>
<keyword evidence="13" id="KW-0007">Acetylation</keyword>
<dbReference type="GO" id="GO:0051015">
    <property type="term" value="F:actin filament binding"/>
    <property type="evidence" value="ECO:0007669"/>
    <property type="project" value="TreeGrafter"/>
</dbReference>
<feature type="compositionally biased region" description="Acidic residues" evidence="21">
    <location>
        <begin position="515"/>
        <end position="527"/>
    </location>
</feature>
<keyword evidence="17" id="KW-0966">Cell projection</keyword>
<reference evidence="24 25" key="1">
    <citation type="submission" date="2018-03" db="EMBL/GenBank/DDBJ databases">
        <title>Finding Nemo's genes: A chromosome-scale reference assembly of the genome of the orange clownfish Amphiprion percula.</title>
        <authorList>
            <person name="Lehmann R."/>
        </authorList>
    </citation>
    <scope>NUCLEOTIDE SEQUENCE</scope>
</reference>
<evidence type="ECO:0000256" key="9">
    <source>
        <dbReference type="ARBA" id="ARBA00022490"/>
    </source>
</evidence>
<evidence type="ECO:0000313" key="25">
    <source>
        <dbReference type="Proteomes" id="UP000265080"/>
    </source>
</evidence>
<evidence type="ECO:0000256" key="10">
    <source>
        <dbReference type="ARBA" id="ARBA00022782"/>
    </source>
</evidence>
<feature type="domain" description="ADF-H" evidence="23">
    <location>
        <begin position="5"/>
        <end position="136"/>
    </location>
</feature>
<evidence type="ECO:0000256" key="21">
    <source>
        <dbReference type="SAM" id="MobiDB-lite"/>
    </source>
</evidence>
<proteinExistence type="inferred from homology"/>
<keyword evidence="14" id="KW-0175">Coiled coil</keyword>
<feature type="compositionally biased region" description="Basic and acidic residues" evidence="21">
    <location>
        <begin position="559"/>
        <end position="588"/>
    </location>
</feature>
<evidence type="ECO:0000313" key="24">
    <source>
        <dbReference type="Ensembl" id="ENSAPEP00000025650.1"/>
    </source>
</evidence>
<reference evidence="24" key="2">
    <citation type="submission" date="2025-08" db="UniProtKB">
        <authorList>
            <consortium name="Ensembl"/>
        </authorList>
    </citation>
    <scope>IDENTIFICATION</scope>
</reference>
<dbReference type="GO" id="GO:0061003">
    <property type="term" value="P:positive regulation of dendritic spine morphogenesis"/>
    <property type="evidence" value="ECO:0007669"/>
    <property type="project" value="TreeGrafter"/>
</dbReference>
<feature type="compositionally biased region" description="Pro residues" evidence="21">
    <location>
        <begin position="418"/>
        <end position="430"/>
    </location>
</feature>
<evidence type="ECO:0000256" key="17">
    <source>
        <dbReference type="ARBA" id="ARBA00023273"/>
    </source>
</evidence>
<dbReference type="SMART" id="SM00326">
    <property type="entry name" value="SH3"/>
    <property type="match status" value="1"/>
</dbReference>